<evidence type="ECO:0000313" key="10">
    <source>
        <dbReference type="EMBL" id="MDA3782418.1"/>
    </source>
</evidence>
<dbReference type="EMBL" id="JAQIEV010000011">
    <property type="protein sequence ID" value="MDA3782418.1"/>
    <property type="molecule type" value="Genomic_DNA"/>
</dbReference>
<evidence type="ECO:0000259" key="8">
    <source>
        <dbReference type="PROSITE" id="PS51192"/>
    </source>
</evidence>
<protein>
    <recommendedName>
        <fullName evidence="7">DNA 3'-5' helicase</fullName>
        <ecNumber evidence="7">5.6.2.4</ecNumber>
    </recommendedName>
</protein>
<dbReference type="InterPro" id="IPR027417">
    <property type="entry name" value="P-loop_NTPase"/>
</dbReference>
<evidence type="ECO:0000256" key="4">
    <source>
        <dbReference type="ARBA" id="ARBA00023125"/>
    </source>
</evidence>
<accession>A0ABD4W1D7</accession>
<dbReference type="Pfam" id="PF00271">
    <property type="entry name" value="Helicase_C"/>
    <property type="match status" value="1"/>
</dbReference>
<name>A0ABD4W1D7_9LACO</name>
<keyword evidence="10" id="KW-0347">Helicase</keyword>
<evidence type="ECO:0000256" key="1">
    <source>
        <dbReference type="ARBA" id="ARBA00005446"/>
    </source>
</evidence>
<dbReference type="AlphaFoldDB" id="A0ABD4W1D7"/>
<gene>
    <name evidence="10" type="ORF">PF593_04540</name>
</gene>
<dbReference type="GO" id="GO:0005524">
    <property type="term" value="F:ATP binding"/>
    <property type="evidence" value="ECO:0007669"/>
    <property type="project" value="UniProtKB-KW"/>
</dbReference>
<evidence type="ECO:0000256" key="3">
    <source>
        <dbReference type="ARBA" id="ARBA00022840"/>
    </source>
</evidence>
<keyword evidence="3" id="KW-0067">ATP-binding</keyword>
<evidence type="ECO:0000256" key="6">
    <source>
        <dbReference type="ARBA" id="ARBA00034617"/>
    </source>
</evidence>
<comment type="catalytic activity">
    <reaction evidence="6">
        <text>Couples ATP hydrolysis with the unwinding of duplex DNA by translocating in the 3'-5' direction.</text>
        <dbReference type="EC" id="5.6.2.4"/>
    </reaction>
</comment>
<keyword evidence="5" id="KW-0413">Isomerase</keyword>
<dbReference type="PROSITE" id="PS51194">
    <property type="entry name" value="HELICASE_CTER"/>
    <property type="match status" value="1"/>
</dbReference>
<evidence type="ECO:0000256" key="7">
    <source>
        <dbReference type="ARBA" id="ARBA00034808"/>
    </source>
</evidence>
<dbReference type="PANTHER" id="PTHR13710">
    <property type="entry name" value="DNA HELICASE RECQ FAMILY MEMBER"/>
    <property type="match status" value="1"/>
</dbReference>
<keyword evidence="2" id="KW-0547">Nucleotide-binding</keyword>
<dbReference type="SMART" id="SM00490">
    <property type="entry name" value="HELICc"/>
    <property type="match status" value="1"/>
</dbReference>
<evidence type="ECO:0000313" key="11">
    <source>
        <dbReference type="Proteomes" id="UP001213083"/>
    </source>
</evidence>
<dbReference type="GO" id="GO:0043138">
    <property type="term" value="F:3'-5' DNA helicase activity"/>
    <property type="evidence" value="ECO:0007669"/>
    <property type="project" value="UniProtKB-EC"/>
</dbReference>
<dbReference type="Gene3D" id="3.40.50.300">
    <property type="entry name" value="P-loop containing nucleotide triphosphate hydrolases"/>
    <property type="match status" value="2"/>
</dbReference>
<dbReference type="Pfam" id="PF00270">
    <property type="entry name" value="DEAD"/>
    <property type="match status" value="1"/>
</dbReference>
<keyword evidence="10" id="KW-0378">Hydrolase</keyword>
<dbReference type="RefSeq" id="WP_271018112.1">
    <property type="nucleotide sequence ID" value="NZ_JAQIEQ010000011.1"/>
</dbReference>
<dbReference type="InterPro" id="IPR011545">
    <property type="entry name" value="DEAD/DEAH_box_helicase_dom"/>
</dbReference>
<dbReference type="InterPro" id="IPR001650">
    <property type="entry name" value="Helicase_C-like"/>
</dbReference>
<dbReference type="GO" id="GO:0003677">
    <property type="term" value="F:DNA binding"/>
    <property type="evidence" value="ECO:0007669"/>
    <property type="project" value="UniProtKB-KW"/>
</dbReference>
<dbReference type="SMART" id="SM00487">
    <property type="entry name" value="DEXDc"/>
    <property type="match status" value="1"/>
</dbReference>
<dbReference type="CDD" id="cd17920">
    <property type="entry name" value="DEXHc_RecQ"/>
    <property type="match status" value="1"/>
</dbReference>
<feature type="domain" description="Helicase ATP-binding" evidence="8">
    <location>
        <begin position="316"/>
        <end position="496"/>
    </location>
</feature>
<evidence type="ECO:0000256" key="5">
    <source>
        <dbReference type="ARBA" id="ARBA00023235"/>
    </source>
</evidence>
<dbReference type="SUPFAM" id="SSF52540">
    <property type="entry name" value="P-loop containing nucleoside triphosphate hydrolases"/>
    <property type="match status" value="1"/>
</dbReference>
<evidence type="ECO:0000259" key="9">
    <source>
        <dbReference type="PROSITE" id="PS51194"/>
    </source>
</evidence>
<dbReference type="Proteomes" id="UP001213083">
    <property type="component" value="Unassembled WGS sequence"/>
</dbReference>
<dbReference type="PROSITE" id="PS51192">
    <property type="entry name" value="HELICASE_ATP_BIND_1"/>
    <property type="match status" value="1"/>
</dbReference>
<reference evidence="10 11" key="1">
    <citation type="submission" date="2023-01" db="EMBL/GenBank/DDBJ databases">
        <title>Sequencing of the bacterial strains from artisanal fermented milk Matsoni.</title>
        <authorList>
            <person name="Rozman V."/>
            <person name="Accetto T."/>
            <person name="Bogovic Matijasic B."/>
        </authorList>
    </citation>
    <scope>NUCLEOTIDE SEQUENCE [LARGE SCALE GENOMIC DNA]</scope>
    <source>
        <strain evidence="11">lbl143</strain>
    </source>
</reference>
<proteinExistence type="inferred from homology"/>
<comment type="similarity">
    <text evidence="1">Belongs to the helicase family. RecQ subfamily.</text>
</comment>
<comment type="caution">
    <text evidence="10">The sequence shown here is derived from an EMBL/GenBank/DDBJ whole genome shotgun (WGS) entry which is preliminary data.</text>
</comment>
<keyword evidence="4" id="KW-0238">DNA-binding</keyword>
<sequence>MSDYKEILTKKITESINQNGSSASKKTLFIPMGIDLSSEYPENNFSSLNTNVSLLEVVEYTETRIHQDIVSNYSDNRSWMWLSYEVYSQCRKIIDGFFEVKFLKNNLYYNFYPLNQNFDLAELAYEKDGEELEDEQQSKLDLFYRFYGSVLRTDAGRYFVSYQVEPSDDQLVEIFTPQPNIGLLEDISDSAKHVELESETDFLDLTADILEGKSFDHIQLLTETQNLNNIPDKLLERVEILLDLIPTKNLLGVVVVKPEQKPIQHSKEYHRILSEYWGYPSFRDLQIYKDIHKSKEIINVSQEAIIDSIVSQAEQALKGESYRDVFVTSPTGAGKSIMFQIPAIYMAENYTDEKPLTLVISPLISLMQDQVAGMQKKQYNKAATINSNLSIIDKNRIVNQIKNGEIDILYLSTETLQNRSNISDLIGDRKIGLFIVDEAHIVTTWGKSFRADYWYMGIYLQKLRQKYSFPIVTFTATAIYAGVENMYAEIRTSLNMVRPITYFGKVKRNDIYMEVFDESHEDLKGKDYLTTKYNLVLSRLKLFSKNNMKTLVYFPTVKTLLAVHSFLKQSPEIYDQTSVYYGPLNKELKEEAYQDFRSGKKPIMLATKAFGMGIDISDIQNVYHYAPTGDLLDYIQEIGRVARDEKLNGYAWVDYFKNDLFEIQRMHGMSAIRKYQILAVMEKIREIYRTKKTRNLIINADDFRYLLQNANAEDDSSIDNRLKIILLMIEKDFEQKFGYSAFYARPRQYFGKELVFGNKEQRELWKEYGYDRYLSRVDALINYDKYDSVYAFNLVAFWEDRYKNISYPQFKYFVFNSASLDNKLSQTDREFFVQLNFCSGLKYKLTVSASQALADFKKNLKVLDDFLMQCQIGRRYFDRKMLASFLQKKLKKLKIDSSKASRLSDSIINNLLQYQDSRQIKAIMEKPRGKQMMYSVLLNYDQLLDGLESVARNLLIKRFNQGTADEESVVLYRWRIFANSKTRGANTEVIVLGLMESFGLCSYEVISSDSPEIYIRVNSMYPIERALENPDQYQNQLLSDVAKKYYISVGMFKYLFTMPKHGNNEMEIVTNYTNEFWDIVEDYFFGKFPAAVEKEIYQPRGSTH</sequence>
<evidence type="ECO:0000256" key="2">
    <source>
        <dbReference type="ARBA" id="ARBA00022741"/>
    </source>
</evidence>
<dbReference type="InterPro" id="IPR014001">
    <property type="entry name" value="Helicase_ATP-bd"/>
</dbReference>
<organism evidence="10 11">
    <name type="scientific">Lactobacillus delbrueckii</name>
    <dbReference type="NCBI Taxonomy" id="1584"/>
    <lineage>
        <taxon>Bacteria</taxon>
        <taxon>Bacillati</taxon>
        <taxon>Bacillota</taxon>
        <taxon>Bacilli</taxon>
        <taxon>Lactobacillales</taxon>
        <taxon>Lactobacillaceae</taxon>
        <taxon>Lactobacillus</taxon>
    </lineage>
</organism>
<dbReference type="PANTHER" id="PTHR13710:SF105">
    <property type="entry name" value="ATP-DEPENDENT DNA HELICASE Q1"/>
    <property type="match status" value="1"/>
</dbReference>
<dbReference type="EC" id="5.6.2.4" evidence="7"/>
<feature type="domain" description="Helicase C-terminal" evidence="9">
    <location>
        <begin position="536"/>
        <end position="704"/>
    </location>
</feature>